<dbReference type="SUPFAM" id="SSF54909">
    <property type="entry name" value="Dimeric alpha+beta barrel"/>
    <property type="match status" value="1"/>
</dbReference>
<dbReference type="Gene3D" id="3.30.70.100">
    <property type="match status" value="1"/>
</dbReference>
<dbReference type="RefSeq" id="WP_128199381.1">
    <property type="nucleotide sequence ID" value="NZ_SACT01000005.1"/>
</dbReference>
<keyword evidence="2" id="KW-0503">Monooxygenase</keyword>
<accession>A0A3S2TLU4</accession>
<dbReference type="EMBL" id="SACT01000005">
    <property type="protein sequence ID" value="RVT50565.1"/>
    <property type="molecule type" value="Genomic_DNA"/>
</dbReference>
<feature type="domain" description="ABM" evidence="1">
    <location>
        <begin position="5"/>
        <end position="73"/>
    </location>
</feature>
<gene>
    <name evidence="2" type="ORF">ENE75_16350</name>
</gene>
<keyword evidence="3" id="KW-1185">Reference proteome</keyword>
<protein>
    <submittedName>
        <fullName evidence="2">Antibiotic biosynthesis monooxygenase</fullName>
    </submittedName>
</protein>
<dbReference type="InterPro" id="IPR011008">
    <property type="entry name" value="Dimeric_a/b-barrel"/>
</dbReference>
<evidence type="ECO:0000259" key="1">
    <source>
        <dbReference type="Pfam" id="PF03992"/>
    </source>
</evidence>
<reference evidence="2 3" key="1">
    <citation type="submission" date="2019-01" db="EMBL/GenBank/DDBJ databases">
        <authorList>
            <person name="Chen W.-M."/>
        </authorList>
    </citation>
    <scope>NUCLEOTIDE SEQUENCE [LARGE SCALE GENOMIC DNA]</scope>
    <source>
        <strain evidence="2 3">ICH-3</strain>
    </source>
</reference>
<keyword evidence="2" id="KW-0560">Oxidoreductase</keyword>
<dbReference type="Pfam" id="PF03992">
    <property type="entry name" value="ABM"/>
    <property type="match status" value="1"/>
</dbReference>
<dbReference type="PANTHER" id="PTHR37811:SF2">
    <property type="entry name" value="ABM DOMAIN-CONTAINING PROTEIN"/>
    <property type="match status" value="1"/>
</dbReference>
<sequence length="116" mass="12886">MYSATFTFAKGDYDDEFHRRDQAIAEIAKAIPGYLGEEAWENPATGLISTVYYWQTLEALQQLVEHPQHRAAKNLQSRWIRGYHITIAQVLRSYGDGGIAHPLAHASGPASTAGQD</sequence>
<evidence type="ECO:0000313" key="3">
    <source>
        <dbReference type="Proteomes" id="UP000288178"/>
    </source>
</evidence>
<dbReference type="Proteomes" id="UP000288178">
    <property type="component" value="Unassembled WGS sequence"/>
</dbReference>
<dbReference type="GO" id="GO:0004497">
    <property type="term" value="F:monooxygenase activity"/>
    <property type="evidence" value="ECO:0007669"/>
    <property type="project" value="UniProtKB-KW"/>
</dbReference>
<name>A0A3S2TLU4_9BURK</name>
<comment type="caution">
    <text evidence="2">The sequence shown here is derived from an EMBL/GenBank/DDBJ whole genome shotgun (WGS) entry which is preliminary data.</text>
</comment>
<proteinExistence type="predicted"/>
<dbReference type="PANTHER" id="PTHR37811">
    <property type="entry name" value="BLL5343 PROTEIN"/>
    <property type="match status" value="1"/>
</dbReference>
<dbReference type="InterPro" id="IPR052936">
    <property type="entry name" value="Jasmonate_Hydroxylase-like"/>
</dbReference>
<organism evidence="2 3">
    <name type="scientific">Rubrivivax albus</name>
    <dbReference type="NCBI Taxonomy" id="2499835"/>
    <lineage>
        <taxon>Bacteria</taxon>
        <taxon>Pseudomonadati</taxon>
        <taxon>Pseudomonadota</taxon>
        <taxon>Betaproteobacteria</taxon>
        <taxon>Burkholderiales</taxon>
        <taxon>Sphaerotilaceae</taxon>
        <taxon>Rubrivivax</taxon>
    </lineage>
</organism>
<dbReference type="AlphaFoldDB" id="A0A3S2TLU4"/>
<dbReference type="OrthoDB" id="6064772at2"/>
<dbReference type="InterPro" id="IPR007138">
    <property type="entry name" value="ABM_dom"/>
</dbReference>
<evidence type="ECO:0000313" key="2">
    <source>
        <dbReference type="EMBL" id="RVT50565.1"/>
    </source>
</evidence>